<evidence type="ECO:0000256" key="1">
    <source>
        <dbReference type="ARBA" id="ARBA00001412"/>
    </source>
</evidence>
<evidence type="ECO:0000313" key="13">
    <source>
        <dbReference type="Proteomes" id="UP000053144"/>
    </source>
</evidence>
<dbReference type="Gene3D" id="2.60.120.740">
    <property type="match status" value="1"/>
</dbReference>
<evidence type="ECO:0000256" key="5">
    <source>
        <dbReference type="ARBA" id="ARBA00022523"/>
    </source>
</evidence>
<keyword evidence="7" id="KW-0732">Signal</keyword>
<name>A0A0L9TCR0_PHAAN</name>
<dbReference type="PROSITE" id="PS50228">
    <property type="entry name" value="SUEL_LECTIN"/>
    <property type="match status" value="1"/>
</dbReference>
<dbReference type="PANTHER" id="PTHR23421">
    <property type="entry name" value="BETA-GALACTOSIDASE RELATED"/>
    <property type="match status" value="1"/>
</dbReference>
<dbReference type="InterPro" id="IPR000922">
    <property type="entry name" value="Lectin_gal-bd_dom"/>
</dbReference>
<comment type="subcellular location">
    <subcellularLocation>
        <location evidence="2">Secreted</location>
        <location evidence="2">Extracellular space</location>
        <location evidence="2">Apoplast</location>
    </subcellularLocation>
</comment>
<dbReference type="Gramene" id="KOM28307">
    <property type="protein sequence ID" value="KOM28307"/>
    <property type="gene ID" value="LR48_Vigan518s000600"/>
</dbReference>
<dbReference type="GO" id="GO:0048046">
    <property type="term" value="C:apoplast"/>
    <property type="evidence" value="ECO:0007669"/>
    <property type="project" value="UniProtKB-SubCell"/>
</dbReference>
<accession>A0A0L9TCR0</accession>
<evidence type="ECO:0000256" key="6">
    <source>
        <dbReference type="ARBA" id="ARBA00022525"/>
    </source>
</evidence>
<evidence type="ECO:0000256" key="10">
    <source>
        <dbReference type="ARBA" id="ARBA00023295"/>
    </source>
</evidence>
<keyword evidence="10" id="KW-0326">Glycosidase</keyword>
<dbReference type="InterPro" id="IPR043159">
    <property type="entry name" value="Lectin_gal-bd_sf"/>
</dbReference>
<dbReference type="InterPro" id="IPR001944">
    <property type="entry name" value="Glycoside_Hdrlase_35"/>
</dbReference>
<evidence type="ECO:0000313" key="12">
    <source>
        <dbReference type="EMBL" id="KOM28307.1"/>
    </source>
</evidence>
<dbReference type="EC" id="3.2.1.23" evidence="4"/>
<dbReference type="AlphaFoldDB" id="A0A0L9TCR0"/>
<dbReference type="FunFam" id="2.60.120.260:FF:000097">
    <property type="entry name" value="Beta-galactosidase"/>
    <property type="match status" value="1"/>
</dbReference>
<dbReference type="InterPro" id="IPR048913">
    <property type="entry name" value="BetaGal_gal-bd"/>
</dbReference>
<feature type="domain" description="SUEL-type lectin" evidence="11">
    <location>
        <begin position="172"/>
        <end position="257"/>
    </location>
</feature>
<keyword evidence="8" id="KW-0378">Hydrolase</keyword>
<dbReference type="PRINTS" id="PR00742">
    <property type="entry name" value="GLHYDRLASE35"/>
</dbReference>
<dbReference type="STRING" id="3914.A0A0L9TCR0"/>
<evidence type="ECO:0000256" key="2">
    <source>
        <dbReference type="ARBA" id="ARBA00004271"/>
    </source>
</evidence>
<dbReference type="GO" id="GO:0005975">
    <property type="term" value="P:carbohydrate metabolic process"/>
    <property type="evidence" value="ECO:0007669"/>
    <property type="project" value="InterPro"/>
</dbReference>
<dbReference type="Gene3D" id="2.60.120.260">
    <property type="entry name" value="Galactose-binding domain-like"/>
    <property type="match status" value="1"/>
</dbReference>
<comment type="similarity">
    <text evidence="3">Belongs to the glycosyl hydrolase 35 family.</text>
</comment>
<keyword evidence="9" id="KW-0325">Glycoprotein</keyword>
<evidence type="ECO:0000259" key="11">
    <source>
        <dbReference type="PROSITE" id="PS50228"/>
    </source>
</evidence>
<evidence type="ECO:0000256" key="4">
    <source>
        <dbReference type="ARBA" id="ARBA00012756"/>
    </source>
</evidence>
<dbReference type="FunFam" id="2.60.120.740:FF:000007">
    <property type="entry name" value="Beta-galactosidase"/>
    <property type="match status" value="1"/>
</dbReference>
<dbReference type="InterPro" id="IPR008979">
    <property type="entry name" value="Galactose-bd-like_sf"/>
</dbReference>
<evidence type="ECO:0000256" key="3">
    <source>
        <dbReference type="ARBA" id="ARBA00009809"/>
    </source>
</evidence>
<reference evidence="13" key="1">
    <citation type="journal article" date="2015" name="Proc. Natl. Acad. Sci. U.S.A.">
        <title>Genome sequencing of adzuki bean (Vigna angularis) provides insight into high starch and low fat accumulation and domestication.</title>
        <authorList>
            <person name="Yang K."/>
            <person name="Tian Z."/>
            <person name="Chen C."/>
            <person name="Luo L."/>
            <person name="Zhao B."/>
            <person name="Wang Z."/>
            <person name="Yu L."/>
            <person name="Li Y."/>
            <person name="Sun Y."/>
            <person name="Li W."/>
            <person name="Chen Y."/>
            <person name="Li Y."/>
            <person name="Zhang Y."/>
            <person name="Ai D."/>
            <person name="Zhao J."/>
            <person name="Shang C."/>
            <person name="Ma Y."/>
            <person name="Wu B."/>
            <person name="Wang M."/>
            <person name="Gao L."/>
            <person name="Sun D."/>
            <person name="Zhang P."/>
            <person name="Guo F."/>
            <person name="Wang W."/>
            <person name="Li Y."/>
            <person name="Wang J."/>
            <person name="Varshney R.K."/>
            <person name="Wang J."/>
            <person name="Ling H.Q."/>
            <person name="Wan P."/>
        </authorList>
    </citation>
    <scope>NUCLEOTIDE SEQUENCE</scope>
    <source>
        <strain evidence="13">cv. Jingnong 6</strain>
    </source>
</reference>
<protein>
    <recommendedName>
        <fullName evidence="4">beta-galactosidase</fullName>
        <ecNumber evidence="4">3.2.1.23</ecNumber>
    </recommendedName>
</protein>
<dbReference type="Pfam" id="PF02140">
    <property type="entry name" value="SUEL_Lectin"/>
    <property type="match status" value="1"/>
</dbReference>
<dbReference type="GO" id="GO:0030246">
    <property type="term" value="F:carbohydrate binding"/>
    <property type="evidence" value="ECO:0007669"/>
    <property type="project" value="InterPro"/>
</dbReference>
<keyword evidence="5" id="KW-0052">Apoplast</keyword>
<dbReference type="EMBL" id="KQ258422">
    <property type="protein sequence ID" value="KOM28307.1"/>
    <property type="molecule type" value="Genomic_DNA"/>
</dbReference>
<keyword evidence="6" id="KW-0964">Secreted</keyword>
<proteinExistence type="inferred from homology"/>
<dbReference type="OMA" id="FISVNWT"/>
<evidence type="ECO:0000256" key="9">
    <source>
        <dbReference type="ARBA" id="ARBA00023180"/>
    </source>
</evidence>
<dbReference type="Pfam" id="PF21467">
    <property type="entry name" value="BetaGal_gal-bd"/>
    <property type="match status" value="1"/>
</dbReference>
<comment type="catalytic activity">
    <reaction evidence="1">
        <text>Hydrolysis of terminal non-reducing beta-D-galactose residues in beta-D-galactosides.</text>
        <dbReference type="EC" id="3.2.1.23"/>
    </reaction>
</comment>
<evidence type="ECO:0000256" key="8">
    <source>
        <dbReference type="ARBA" id="ARBA00022801"/>
    </source>
</evidence>
<gene>
    <name evidence="12" type="ORF">LR48_Vigan518s000600</name>
</gene>
<evidence type="ECO:0000256" key="7">
    <source>
        <dbReference type="ARBA" id="ARBA00022729"/>
    </source>
</evidence>
<dbReference type="CDD" id="cd22842">
    <property type="entry name" value="Gal_Rha_Lectin_BGal"/>
    <property type="match status" value="1"/>
</dbReference>
<organism evidence="12 13">
    <name type="scientific">Phaseolus angularis</name>
    <name type="common">Azuki bean</name>
    <name type="synonym">Vigna angularis</name>
    <dbReference type="NCBI Taxonomy" id="3914"/>
    <lineage>
        <taxon>Eukaryota</taxon>
        <taxon>Viridiplantae</taxon>
        <taxon>Streptophyta</taxon>
        <taxon>Embryophyta</taxon>
        <taxon>Tracheophyta</taxon>
        <taxon>Spermatophyta</taxon>
        <taxon>Magnoliopsida</taxon>
        <taxon>eudicotyledons</taxon>
        <taxon>Gunneridae</taxon>
        <taxon>Pentapetalae</taxon>
        <taxon>rosids</taxon>
        <taxon>fabids</taxon>
        <taxon>Fabales</taxon>
        <taxon>Fabaceae</taxon>
        <taxon>Papilionoideae</taxon>
        <taxon>50 kb inversion clade</taxon>
        <taxon>NPAAA clade</taxon>
        <taxon>indigoferoid/millettioid clade</taxon>
        <taxon>Phaseoleae</taxon>
        <taxon>Vigna</taxon>
    </lineage>
</organism>
<dbReference type="SUPFAM" id="SSF49785">
    <property type="entry name" value="Galactose-binding domain-like"/>
    <property type="match status" value="1"/>
</dbReference>
<dbReference type="Proteomes" id="UP000053144">
    <property type="component" value="Unassembled WGS sequence"/>
</dbReference>
<dbReference type="GO" id="GO:0004565">
    <property type="term" value="F:beta-galactosidase activity"/>
    <property type="evidence" value="ECO:0007669"/>
    <property type="project" value="UniProtKB-EC"/>
</dbReference>
<sequence>MRVRLSLHPIGRCESWSKASPTPLFTIRGIAVTVGLQNYGPHFDTWHSGLVGPIELVSEKGDETITKDLSSQKWLYKVGLNGWNHKFFSEDSPANWESQQLPTNRMLTWYKTTFKAPMGSDPVVVDLKGMGKGYAWVNGENLGRIWPNYLVEEEGCGNPSLVNFQTVVVGSAYENKTLELSCQDRPISRIKFASFGDPKGVCGAFTKGSCESKKNALLVLQKECVGKKSCSIDVSEKTFGPTTCGSIAKRLAVEIIC</sequence>